<dbReference type="SUPFAM" id="SSF53955">
    <property type="entry name" value="Lysozyme-like"/>
    <property type="match status" value="1"/>
</dbReference>
<evidence type="ECO:0000256" key="3">
    <source>
        <dbReference type="ARBA" id="ARBA00023237"/>
    </source>
</evidence>
<evidence type="ECO:0000256" key="1">
    <source>
        <dbReference type="ARBA" id="ARBA00004339"/>
    </source>
</evidence>
<dbReference type="Pfam" id="PF01464">
    <property type="entry name" value="SLT"/>
    <property type="match status" value="1"/>
</dbReference>
<dbReference type="Proteomes" id="UP001595826">
    <property type="component" value="Unassembled WGS sequence"/>
</dbReference>
<dbReference type="EMBL" id="JBHSCY010000002">
    <property type="protein sequence ID" value="MFC4269309.1"/>
    <property type="molecule type" value="Genomic_DNA"/>
</dbReference>
<keyword evidence="3" id="KW-0998">Cell outer membrane</keyword>
<name>A0ABV8RD61_9FLAO</name>
<comment type="caution">
    <text evidence="5">The sequence shown here is derived from an EMBL/GenBank/DDBJ whole genome shotgun (WGS) entry which is preliminary data.</text>
</comment>
<protein>
    <submittedName>
        <fullName evidence="5">Transporter substrate-binding domain-containing protein</fullName>
    </submittedName>
</protein>
<evidence type="ECO:0000259" key="4">
    <source>
        <dbReference type="SMART" id="SM00062"/>
    </source>
</evidence>
<dbReference type="CDD" id="cd13403">
    <property type="entry name" value="MLTF-like"/>
    <property type="match status" value="1"/>
</dbReference>
<evidence type="ECO:0000313" key="5">
    <source>
        <dbReference type="EMBL" id="MFC4269309.1"/>
    </source>
</evidence>
<keyword evidence="6" id="KW-1185">Reference proteome</keyword>
<dbReference type="PANTHER" id="PTHR35936:SF19">
    <property type="entry name" value="AMINO-ACID-BINDING PROTEIN YXEM-RELATED"/>
    <property type="match status" value="1"/>
</dbReference>
<keyword evidence="2" id="KW-0732">Signal</keyword>
<evidence type="ECO:0000313" key="6">
    <source>
        <dbReference type="Proteomes" id="UP001595826"/>
    </source>
</evidence>
<dbReference type="RefSeq" id="WP_377410337.1">
    <property type="nucleotide sequence ID" value="NZ_JBHSCY010000002.1"/>
</dbReference>
<reference evidence="6" key="1">
    <citation type="journal article" date="2019" name="Int. J. Syst. Evol. Microbiol.">
        <title>The Global Catalogue of Microorganisms (GCM) 10K type strain sequencing project: providing services to taxonomists for standard genome sequencing and annotation.</title>
        <authorList>
            <consortium name="The Broad Institute Genomics Platform"/>
            <consortium name="The Broad Institute Genome Sequencing Center for Infectious Disease"/>
            <person name="Wu L."/>
            <person name="Ma J."/>
        </authorList>
    </citation>
    <scope>NUCLEOTIDE SEQUENCE [LARGE SCALE GENOMIC DNA]</scope>
    <source>
        <strain evidence="6">CECT 8655</strain>
    </source>
</reference>
<dbReference type="Gene3D" id="1.10.530.10">
    <property type="match status" value="1"/>
</dbReference>
<dbReference type="SMART" id="SM00062">
    <property type="entry name" value="PBPb"/>
    <property type="match status" value="1"/>
</dbReference>
<dbReference type="SUPFAM" id="SSF53850">
    <property type="entry name" value="Periplasmic binding protein-like II"/>
    <property type="match status" value="1"/>
</dbReference>
<dbReference type="InterPro" id="IPR023346">
    <property type="entry name" value="Lysozyme-like_dom_sf"/>
</dbReference>
<dbReference type="Pfam" id="PF00497">
    <property type="entry name" value="SBP_bac_3"/>
    <property type="match status" value="1"/>
</dbReference>
<keyword evidence="3" id="KW-0472">Membrane</keyword>
<dbReference type="Gene3D" id="3.40.190.10">
    <property type="entry name" value="Periplasmic binding protein-like II"/>
    <property type="match status" value="2"/>
</dbReference>
<accession>A0ABV8RD61</accession>
<proteinExistence type="predicted"/>
<organism evidence="5 6">
    <name type="scientific">Polaribacter marinivivus</name>
    <dbReference type="NCBI Taxonomy" id="1524260"/>
    <lineage>
        <taxon>Bacteria</taxon>
        <taxon>Pseudomonadati</taxon>
        <taxon>Bacteroidota</taxon>
        <taxon>Flavobacteriia</taxon>
        <taxon>Flavobacteriales</taxon>
        <taxon>Flavobacteriaceae</taxon>
    </lineage>
</organism>
<sequence length="498" mass="58389">MLVKQNRLIIILFSIAFLCLYSCKNSDKTALKTKEAYNAIVANSSPRDLPEIKEEGVLRALVVYSSTSYFLYKGQPMGFEYEMLQRLAKDLNLKLEIIVSDDLDSQFEVLNSGEVDIIAHGMTITNQRKWEVDFTDYLYLTKQVLVQKKPDNFRKLSWSTLQKHLIDDPLDLIGDTVSIRKNSSYYERIVSLSNEMGGEIHINYLDSKLSTGEIIDMVAEGKIKYTIADENLARINAASNPILKVDVPISFSQRIAWVTRKKSVKFKEEVNKWIRKQRKKTSYFVIYNKYFKNKRFYRRRVKSDYYSLNNNQISQYDDLIKRFTKKLGWDWRLLAAQVYQESKFDPSAESWAGARGLMQVMPATAKELGIKDVSDPIESLRGGTNYLNILYNRFEDIEDDETRIKFTLASFNCGYEHVRDAQRLADFNNLDPIVWENNVAEMLLELRFPKNYNKDFIKYGYVRGTEPVNYVRQIFERYHQYKQFITDEEEDKLEFTSK</sequence>
<feature type="domain" description="Solute-binding protein family 3/N-terminal" evidence="4">
    <location>
        <begin position="57"/>
        <end position="294"/>
    </location>
</feature>
<dbReference type="CDD" id="cd01009">
    <property type="entry name" value="PBP2_YfhD_N"/>
    <property type="match status" value="1"/>
</dbReference>
<dbReference type="InterPro" id="IPR008258">
    <property type="entry name" value="Transglycosylase_SLT_dom_1"/>
</dbReference>
<evidence type="ECO:0000256" key="2">
    <source>
        <dbReference type="ARBA" id="ARBA00022729"/>
    </source>
</evidence>
<dbReference type="InterPro" id="IPR001638">
    <property type="entry name" value="Solute-binding_3/MltF_N"/>
</dbReference>
<dbReference type="PANTHER" id="PTHR35936">
    <property type="entry name" value="MEMBRANE-BOUND LYTIC MUREIN TRANSGLYCOSYLASE F"/>
    <property type="match status" value="1"/>
</dbReference>
<gene>
    <name evidence="5" type="ORF">ACFOWD_10355</name>
</gene>
<comment type="subcellular location">
    <subcellularLocation>
        <location evidence="1">Cell outer membrane</location>
        <topology evidence="1">Peripheral membrane protein</topology>
    </subcellularLocation>
</comment>